<keyword evidence="3" id="KW-1185">Reference proteome</keyword>
<evidence type="ECO:0000313" key="3">
    <source>
        <dbReference type="Proteomes" id="UP001347796"/>
    </source>
</evidence>
<proteinExistence type="predicted"/>
<comment type="caution">
    <text evidence="2">The sequence shown here is derived from an EMBL/GenBank/DDBJ whole genome shotgun (WGS) entry which is preliminary data.</text>
</comment>
<name>A0AAN8JTJ3_PATCE</name>
<sequence>MMMKLLICCIYVVYYKQSFADGLKSNLQITKRDQIASQLLLLQQLAPHYYERDYSQNKLSGDLYDRLASKMNKYDADKIEMKIQNIVVISDALNKRDVDRSKVGARNRIRRSVDDMMQGCSPECDRAELEVRN</sequence>
<gene>
    <name evidence="2" type="ORF">SNE40_008697</name>
</gene>
<evidence type="ECO:0000256" key="1">
    <source>
        <dbReference type="SAM" id="SignalP"/>
    </source>
</evidence>
<evidence type="ECO:0000313" key="2">
    <source>
        <dbReference type="EMBL" id="KAK6180694.1"/>
    </source>
</evidence>
<protein>
    <submittedName>
        <fullName evidence="2">Uncharacterized protein</fullName>
    </submittedName>
</protein>
<dbReference type="EMBL" id="JAZGQO010000007">
    <property type="protein sequence ID" value="KAK6180694.1"/>
    <property type="molecule type" value="Genomic_DNA"/>
</dbReference>
<keyword evidence="1" id="KW-0732">Signal</keyword>
<accession>A0AAN8JTJ3</accession>
<dbReference type="Proteomes" id="UP001347796">
    <property type="component" value="Unassembled WGS sequence"/>
</dbReference>
<dbReference type="AlphaFoldDB" id="A0AAN8JTJ3"/>
<organism evidence="2 3">
    <name type="scientific">Patella caerulea</name>
    <name type="common">Rayed Mediterranean limpet</name>
    <dbReference type="NCBI Taxonomy" id="87958"/>
    <lineage>
        <taxon>Eukaryota</taxon>
        <taxon>Metazoa</taxon>
        <taxon>Spiralia</taxon>
        <taxon>Lophotrochozoa</taxon>
        <taxon>Mollusca</taxon>
        <taxon>Gastropoda</taxon>
        <taxon>Patellogastropoda</taxon>
        <taxon>Patelloidea</taxon>
        <taxon>Patellidae</taxon>
        <taxon>Patella</taxon>
    </lineage>
</organism>
<feature type="signal peptide" evidence="1">
    <location>
        <begin position="1"/>
        <end position="20"/>
    </location>
</feature>
<feature type="chain" id="PRO_5042905320" evidence="1">
    <location>
        <begin position="21"/>
        <end position="133"/>
    </location>
</feature>
<reference evidence="2 3" key="1">
    <citation type="submission" date="2024-01" db="EMBL/GenBank/DDBJ databases">
        <title>The genome of the rayed Mediterranean limpet Patella caerulea (Linnaeus, 1758).</title>
        <authorList>
            <person name="Anh-Thu Weber A."/>
            <person name="Halstead-Nussloch G."/>
        </authorList>
    </citation>
    <scope>NUCLEOTIDE SEQUENCE [LARGE SCALE GENOMIC DNA]</scope>
    <source>
        <strain evidence="2">AATW-2023a</strain>
        <tissue evidence="2">Whole specimen</tissue>
    </source>
</reference>